<dbReference type="InterPro" id="IPR008023">
    <property type="entry name" value="DUF748"/>
</dbReference>
<feature type="transmembrane region" description="Helical" evidence="1">
    <location>
        <begin position="7"/>
        <end position="33"/>
    </location>
</feature>
<dbReference type="AlphaFoldDB" id="A0A378LS13"/>
<name>A0A378LS13_9GAMM</name>
<dbReference type="InterPro" id="IPR052894">
    <property type="entry name" value="AsmA-related"/>
</dbReference>
<evidence type="ECO:0000313" key="2">
    <source>
        <dbReference type="EMBL" id="STY28622.1"/>
    </source>
</evidence>
<dbReference type="Pfam" id="PF05359">
    <property type="entry name" value="DUF748"/>
    <property type="match status" value="1"/>
</dbReference>
<organism evidence="2 3">
    <name type="scientific">Legionella wadsworthii</name>
    <dbReference type="NCBI Taxonomy" id="28088"/>
    <lineage>
        <taxon>Bacteria</taxon>
        <taxon>Pseudomonadati</taxon>
        <taxon>Pseudomonadota</taxon>
        <taxon>Gammaproteobacteria</taxon>
        <taxon>Legionellales</taxon>
        <taxon>Legionellaceae</taxon>
        <taxon>Legionella</taxon>
    </lineage>
</organism>
<sequence>MRTHFKIVYGFLLIILLTLAIVRICLPSLLIYYAEKKINRIPGYQVTIHDIDVHLLAGSYTIKGLALKKVPEIIPVPFFAAKDIILSVQWKALLHGSFVGKIHTNDPELNFVVEPNSRNQQLSINEEWQQAVKSLFPVNINQFTVKNGTIALHSFQGNPPFSLKLNNIDFSLDNLQKVENIEGLFSTFKGKGVINQGTFTISGRLDPFAEEPTFMMNSTLKSMQIKGANNFLRHFISLDVTDGQFSLFSEFGAKNGKIRGYAKPIIKKLKILNPKEQLNPVEFLYKGALEIGAKIFTNHNKKTLATKIKIEGNIEDPKTSILSIIGYVFKHAFIQALLPQLDHSVNPSV</sequence>
<dbReference type="GO" id="GO:0090313">
    <property type="term" value="P:regulation of protein targeting to membrane"/>
    <property type="evidence" value="ECO:0007669"/>
    <property type="project" value="TreeGrafter"/>
</dbReference>
<proteinExistence type="predicted"/>
<dbReference type="OrthoDB" id="9771783at2"/>
<accession>A0A378LS13</accession>
<keyword evidence="1" id="KW-1133">Transmembrane helix</keyword>
<keyword evidence="1" id="KW-0472">Membrane</keyword>
<dbReference type="Proteomes" id="UP000255297">
    <property type="component" value="Unassembled WGS sequence"/>
</dbReference>
<protein>
    <submittedName>
        <fullName evidence="2">Uncharacterized protein involved in outer membrane biogenesis</fullName>
    </submittedName>
</protein>
<dbReference type="GO" id="GO:0005886">
    <property type="term" value="C:plasma membrane"/>
    <property type="evidence" value="ECO:0007669"/>
    <property type="project" value="TreeGrafter"/>
</dbReference>
<keyword evidence="1" id="KW-0812">Transmembrane</keyword>
<gene>
    <name evidence="2" type="ORF">NCTC11532_00797</name>
</gene>
<dbReference type="PANTHER" id="PTHR30441">
    <property type="entry name" value="DUF748 DOMAIN-CONTAINING PROTEIN"/>
    <property type="match status" value="1"/>
</dbReference>
<dbReference type="EMBL" id="UGPB01000001">
    <property type="protein sequence ID" value="STY28622.1"/>
    <property type="molecule type" value="Genomic_DNA"/>
</dbReference>
<evidence type="ECO:0000256" key="1">
    <source>
        <dbReference type="SAM" id="Phobius"/>
    </source>
</evidence>
<dbReference type="RefSeq" id="WP_031564080.1">
    <property type="nucleotide sequence ID" value="NZ_CAAAIS010000011.1"/>
</dbReference>
<reference evidence="2 3" key="1">
    <citation type="submission" date="2018-06" db="EMBL/GenBank/DDBJ databases">
        <authorList>
            <consortium name="Pathogen Informatics"/>
            <person name="Doyle S."/>
        </authorList>
    </citation>
    <scope>NUCLEOTIDE SEQUENCE [LARGE SCALE GENOMIC DNA]</scope>
    <source>
        <strain evidence="2 3">NCTC11532</strain>
    </source>
</reference>
<keyword evidence="3" id="KW-1185">Reference proteome</keyword>
<dbReference type="PANTHER" id="PTHR30441:SF8">
    <property type="entry name" value="DUF748 DOMAIN-CONTAINING PROTEIN"/>
    <property type="match status" value="1"/>
</dbReference>
<evidence type="ECO:0000313" key="3">
    <source>
        <dbReference type="Proteomes" id="UP000255297"/>
    </source>
</evidence>